<keyword evidence="1" id="KW-0472">Membrane</keyword>
<feature type="transmembrane region" description="Helical" evidence="1">
    <location>
        <begin position="389"/>
        <end position="407"/>
    </location>
</feature>
<keyword evidence="4" id="KW-1185">Reference proteome</keyword>
<keyword evidence="1" id="KW-1133">Transmembrane helix</keyword>
<dbReference type="AlphaFoldDB" id="I4AN64"/>
<feature type="transmembrane region" description="Helical" evidence="1">
    <location>
        <begin position="21"/>
        <end position="41"/>
    </location>
</feature>
<evidence type="ECO:0000256" key="1">
    <source>
        <dbReference type="SAM" id="Phobius"/>
    </source>
</evidence>
<feature type="domain" description="CHASE2" evidence="2">
    <location>
        <begin position="80"/>
        <end position="364"/>
    </location>
</feature>
<gene>
    <name evidence="3" type="ordered locus">Fleli_3059</name>
</gene>
<dbReference type="KEGG" id="fli:Fleli_3059"/>
<name>I4AN64_BERLS</name>
<dbReference type="STRING" id="880071.Fleli_3059"/>
<feature type="transmembrane region" description="Helical" evidence="1">
    <location>
        <begin position="347"/>
        <end position="369"/>
    </location>
</feature>
<protein>
    <submittedName>
        <fullName evidence="3">CHASE2 domain protein</fullName>
    </submittedName>
</protein>
<keyword evidence="1" id="KW-0812">Transmembrane</keyword>
<dbReference type="InterPro" id="IPR007890">
    <property type="entry name" value="CHASE2"/>
</dbReference>
<evidence type="ECO:0000313" key="3">
    <source>
        <dbReference type="EMBL" id="AFM05399.1"/>
    </source>
</evidence>
<dbReference type="HOGENOM" id="CLU_619291_0_0_10"/>
<dbReference type="Pfam" id="PF05226">
    <property type="entry name" value="CHASE2"/>
    <property type="match status" value="1"/>
</dbReference>
<feature type="transmembrane region" description="Helical" evidence="1">
    <location>
        <begin position="47"/>
        <end position="70"/>
    </location>
</feature>
<sequence length="442" mass="50968">MYRNEFSLNCLRFFLKFSVNLLKVTLHFIIYNLLFLLMRFLRKIFNIATLTGTITIFAFMFLLQVVAVNFDFLNIFEQTINNFKISDVYFSQIRDNENVKGDTNIVIVNIGYLPRAALGAQLEVISRYKPKVIGLDALLEGARQPEQDSTLEAFLQIASDRCPIVFASKLEKPNLEKKSFDSLGLPYKPFQKYIETGYVNVVTDEDTKFETARIVSPKEKVKDSIEYSFATKLVQLSYPNKATILLERNNEVENIYYRGNHQKFMVLNPMDVLEENFDPSVFKDKIVIMGYMGEDYLIENGVDDRYYTPMNKRSVGRAARDMYGIMIHANMLSMIMHENYIDVIPSFLAIIISVLMAFANVVLFTYIYFHRKLGTWYDVITKGVQLVEVIIFVFIFIWTLAGYNLMLEATLGVLAVILSGDVLEVFLALLANIYPKSTRAYE</sequence>
<accession>I4AN64</accession>
<dbReference type="EMBL" id="CP003345">
    <property type="protein sequence ID" value="AFM05399.1"/>
    <property type="molecule type" value="Genomic_DNA"/>
</dbReference>
<dbReference type="Proteomes" id="UP000006054">
    <property type="component" value="Chromosome"/>
</dbReference>
<organism evidence="3 4">
    <name type="scientific">Bernardetia litoralis (strain ATCC 23117 / DSM 6794 / NBRC 15988 / NCIMB 1366 / Fx l1 / Sio-4)</name>
    <name type="common">Flexibacter litoralis</name>
    <dbReference type="NCBI Taxonomy" id="880071"/>
    <lineage>
        <taxon>Bacteria</taxon>
        <taxon>Pseudomonadati</taxon>
        <taxon>Bacteroidota</taxon>
        <taxon>Cytophagia</taxon>
        <taxon>Cytophagales</taxon>
        <taxon>Bernardetiaceae</taxon>
        <taxon>Bernardetia</taxon>
    </lineage>
</organism>
<feature type="transmembrane region" description="Helical" evidence="1">
    <location>
        <begin position="413"/>
        <end position="434"/>
    </location>
</feature>
<evidence type="ECO:0000313" key="4">
    <source>
        <dbReference type="Proteomes" id="UP000006054"/>
    </source>
</evidence>
<dbReference type="SMART" id="SM01080">
    <property type="entry name" value="CHASE2"/>
    <property type="match status" value="1"/>
</dbReference>
<evidence type="ECO:0000259" key="2">
    <source>
        <dbReference type="SMART" id="SM01080"/>
    </source>
</evidence>
<proteinExistence type="predicted"/>
<reference evidence="4" key="1">
    <citation type="submission" date="2012-06" db="EMBL/GenBank/DDBJ databases">
        <title>The complete genome of Flexibacter litoralis DSM 6794.</title>
        <authorList>
            <person name="Lucas S."/>
            <person name="Copeland A."/>
            <person name="Lapidus A."/>
            <person name="Glavina del Rio T."/>
            <person name="Dalin E."/>
            <person name="Tice H."/>
            <person name="Bruce D."/>
            <person name="Goodwin L."/>
            <person name="Pitluck S."/>
            <person name="Peters L."/>
            <person name="Ovchinnikova G."/>
            <person name="Lu M."/>
            <person name="Kyrpides N."/>
            <person name="Mavromatis K."/>
            <person name="Ivanova N."/>
            <person name="Brettin T."/>
            <person name="Detter J.C."/>
            <person name="Han C."/>
            <person name="Larimer F."/>
            <person name="Land M."/>
            <person name="Hauser L."/>
            <person name="Markowitz V."/>
            <person name="Cheng J.-F."/>
            <person name="Hugenholtz P."/>
            <person name="Woyke T."/>
            <person name="Wu D."/>
            <person name="Spring S."/>
            <person name="Lang E."/>
            <person name="Kopitz M."/>
            <person name="Brambilla E."/>
            <person name="Klenk H.-P."/>
            <person name="Eisen J.A."/>
        </authorList>
    </citation>
    <scope>NUCLEOTIDE SEQUENCE [LARGE SCALE GENOMIC DNA]</scope>
    <source>
        <strain evidence="4">ATCC 23117 / DSM 6794 / NBRC 15988 / NCIMB 1366 / Sio-4</strain>
    </source>
</reference>
<dbReference type="PATRIC" id="fig|880071.3.peg.3056"/>
<dbReference type="eggNOG" id="COG4252">
    <property type="taxonomic scope" value="Bacteria"/>
</dbReference>